<dbReference type="Proteomes" id="UP000036261">
    <property type="component" value="Unassembled WGS sequence"/>
</dbReference>
<reference evidence="1 2" key="1">
    <citation type="journal article" date="2013" name="Int. J. Syst. Evol. Microbiol.">
        <title>Chryseobacterium angstadtii sp. nov., isolated from a newt tank.</title>
        <authorList>
            <person name="Kirk K.E."/>
            <person name="Hoffman J.A."/>
            <person name="Smith K.A."/>
            <person name="Strahan B.L."/>
            <person name="Failor K.C."/>
            <person name="Krebs J.E."/>
            <person name="Gale A.N."/>
            <person name="Do T.D."/>
            <person name="Sontag T.C."/>
            <person name="Batties A.M."/>
            <person name="Mistiszyn K."/>
            <person name="Newman J.D."/>
        </authorList>
    </citation>
    <scope>NUCLEOTIDE SEQUENCE [LARGE SCALE GENOMIC DNA]</scope>
    <source>
        <strain evidence="1 2">KM</strain>
    </source>
</reference>
<evidence type="ECO:0000313" key="2">
    <source>
        <dbReference type="Proteomes" id="UP000036261"/>
    </source>
</evidence>
<dbReference type="PATRIC" id="fig|558151.6.peg.2814"/>
<comment type="caution">
    <text evidence="1">The sequence shown here is derived from an EMBL/GenBank/DDBJ whole genome shotgun (WGS) entry which is preliminary data.</text>
</comment>
<proteinExistence type="predicted"/>
<organism evidence="1 2">
    <name type="scientific">Chryseobacterium angstadtii</name>
    <dbReference type="NCBI Taxonomy" id="558151"/>
    <lineage>
        <taxon>Bacteria</taxon>
        <taxon>Pseudomonadati</taxon>
        <taxon>Bacteroidota</taxon>
        <taxon>Flavobacteriia</taxon>
        <taxon>Flavobacteriales</taxon>
        <taxon>Weeksellaceae</taxon>
        <taxon>Chryseobacterium group</taxon>
        <taxon>Chryseobacterium</taxon>
    </lineage>
</organism>
<protein>
    <submittedName>
        <fullName evidence="1">Uncharacterized protein</fullName>
    </submittedName>
</protein>
<sequence length="422" mass="44592">MMSINTFNDLVSAIQGGQKNIILSRSILCNYSLLLPEGVNLNGKPQENGELPLLSFQHSDGIGVSANNTVKNLNIDVPVNHKAIFNTMIKQDLGTFTFENLLVKGQVSIITRVGVEKANIVINNLDIHSADARHYLEQPQKYGVNVLQGALTIYNINPNTDSLISVAVSHLSIGRKNAPVSGSGVFISGFGDKGGRTEISKLHTKAVYSNGKIPLGVADYITAGVFVLYGAHANEVITDGEVITYGVNDMVLDVWGSVDNWTSNAAVISYGPSGIGFVNFGIVKNFTVNAPLQTYGLGARGYNQYDGTVEHISFQSIETFGDGSVGIQISKPIGTLTINGDLATHGSVGASLVKGIYLDLPAYALSIKNGGEARSITVKGNIATYGDNVTSYIVEQGGSPGVLTVKGKITASGQNSEPEGVE</sequence>
<keyword evidence="2" id="KW-1185">Reference proteome</keyword>
<dbReference type="EMBL" id="LFND01000003">
    <property type="protein sequence ID" value="KMQ65157.1"/>
    <property type="molecule type" value="Genomic_DNA"/>
</dbReference>
<evidence type="ECO:0000313" key="1">
    <source>
        <dbReference type="EMBL" id="KMQ65157.1"/>
    </source>
</evidence>
<dbReference type="AlphaFoldDB" id="A0A0J7IGE3"/>
<name>A0A0J7IGE3_9FLAO</name>
<accession>A0A0J7IGE3</accession>
<gene>
    <name evidence="1" type="ORF">ACM46_13330</name>
</gene>